<dbReference type="Proteomes" id="UP000633136">
    <property type="component" value="Unassembled WGS sequence"/>
</dbReference>
<dbReference type="CDD" id="cd02440">
    <property type="entry name" value="AdoMet_MTases"/>
    <property type="match status" value="1"/>
</dbReference>
<dbReference type="PROSITE" id="PS50889">
    <property type="entry name" value="S4"/>
    <property type="match status" value="1"/>
</dbReference>
<dbReference type="RefSeq" id="WP_188683986.1">
    <property type="nucleotide sequence ID" value="NZ_BMIS01000005.1"/>
</dbReference>
<keyword evidence="1 3" id="KW-0694">RNA-binding</keyword>
<accession>A0A917ASL2</accession>
<feature type="domain" description="RNA-binding S4" evidence="4">
    <location>
        <begin position="4"/>
        <end position="65"/>
    </location>
</feature>
<dbReference type="Gene3D" id="3.40.50.150">
    <property type="entry name" value="Vaccinia Virus protein VP39"/>
    <property type="match status" value="1"/>
</dbReference>
<sequence length="271" mass="29223">MERIRLDKALVDRGLVATRSRAAQLIQSGAVTVDGQQAQRPAVKITAAHSVRVTAEDPWVSRAAHKLLGALEACPEVSVEGTRCLDAGASTGGFTQVLLSRRAAQVVAVDVGHDQLAPPLRQDPRVENREGLNLRHLRPGDLGESFDLIVADLSFISLRLVLAPLAPQIRAGGDMLIMVKPQFEVGRERLARTGVVTSPQLRREAVAGVVDSALQAGLRLESVHRSALSGQDGNLEFFLHLRRPMSQDVDSRGAVSEVDSKLGSIDFDDKE</sequence>
<reference evidence="5" key="1">
    <citation type="journal article" date="2014" name="Int. J. Syst. Evol. Microbiol.">
        <title>Complete genome sequence of Corynebacterium casei LMG S-19264T (=DSM 44701T), isolated from a smear-ripened cheese.</title>
        <authorList>
            <consortium name="US DOE Joint Genome Institute (JGI-PGF)"/>
            <person name="Walter F."/>
            <person name="Albersmeier A."/>
            <person name="Kalinowski J."/>
            <person name="Ruckert C."/>
        </authorList>
    </citation>
    <scope>NUCLEOTIDE SEQUENCE</scope>
    <source>
        <strain evidence="5">CGMCC 1.15388</strain>
    </source>
</reference>
<dbReference type="InterPro" id="IPR047048">
    <property type="entry name" value="TlyA"/>
</dbReference>
<organism evidence="5 6">
    <name type="scientific">Nesterenkonia cremea</name>
    <dbReference type="NCBI Taxonomy" id="1882340"/>
    <lineage>
        <taxon>Bacteria</taxon>
        <taxon>Bacillati</taxon>
        <taxon>Actinomycetota</taxon>
        <taxon>Actinomycetes</taxon>
        <taxon>Micrococcales</taxon>
        <taxon>Micrococcaceae</taxon>
        <taxon>Nesterenkonia</taxon>
    </lineage>
</organism>
<dbReference type="NCBIfam" id="TIGR00478">
    <property type="entry name" value="tly"/>
    <property type="match status" value="1"/>
</dbReference>
<dbReference type="SMART" id="SM00363">
    <property type="entry name" value="S4"/>
    <property type="match status" value="1"/>
</dbReference>
<reference evidence="5" key="2">
    <citation type="submission" date="2020-09" db="EMBL/GenBank/DDBJ databases">
        <authorList>
            <person name="Sun Q."/>
            <person name="Zhou Y."/>
        </authorList>
    </citation>
    <scope>NUCLEOTIDE SEQUENCE</scope>
    <source>
        <strain evidence="5">CGMCC 1.15388</strain>
    </source>
</reference>
<evidence type="ECO:0000256" key="2">
    <source>
        <dbReference type="ARBA" id="ARBA00029460"/>
    </source>
</evidence>
<dbReference type="CDD" id="cd00165">
    <property type="entry name" value="S4"/>
    <property type="match status" value="1"/>
</dbReference>
<dbReference type="PANTHER" id="PTHR32319:SF0">
    <property type="entry name" value="BACTERIAL HEMOLYSIN-LIKE PROTEIN"/>
    <property type="match status" value="1"/>
</dbReference>
<dbReference type="PIRSF" id="PIRSF005578">
    <property type="entry name" value="TlyA"/>
    <property type="match status" value="1"/>
</dbReference>
<evidence type="ECO:0000313" key="5">
    <source>
        <dbReference type="EMBL" id="GGE67283.1"/>
    </source>
</evidence>
<keyword evidence="6" id="KW-1185">Reference proteome</keyword>
<gene>
    <name evidence="5" type="ORF">GCM10011401_13270</name>
</gene>
<evidence type="ECO:0000313" key="6">
    <source>
        <dbReference type="Proteomes" id="UP000633136"/>
    </source>
</evidence>
<dbReference type="InterPro" id="IPR002877">
    <property type="entry name" value="RNA_MeTrfase_FtsJ_dom"/>
</dbReference>
<dbReference type="AlphaFoldDB" id="A0A917ASL2"/>
<comment type="similarity">
    <text evidence="2">Belongs to the TlyA family.</text>
</comment>
<name>A0A917ASL2_9MICC</name>
<proteinExistence type="inferred from homology"/>
<dbReference type="InterPro" id="IPR004538">
    <property type="entry name" value="Hemolysin_A/TlyA"/>
</dbReference>
<dbReference type="InterPro" id="IPR002942">
    <property type="entry name" value="S4_RNA-bd"/>
</dbReference>
<dbReference type="Pfam" id="PF01728">
    <property type="entry name" value="FtsJ"/>
    <property type="match status" value="1"/>
</dbReference>
<evidence type="ECO:0000256" key="1">
    <source>
        <dbReference type="ARBA" id="ARBA00022884"/>
    </source>
</evidence>
<dbReference type="InterPro" id="IPR029063">
    <property type="entry name" value="SAM-dependent_MTases_sf"/>
</dbReference>
<dbReference type="Pfam" id="PF01479">
    <property type="entry name" value="S4"/>
    <property type="match status" value="1"/>
</dbReference>
<dbReference type="GO" id="GO:0003723">
    <property type="term" value="F:RNA binding"/>
    <property type="evidence" value="ECO:0007669"/>
    <property type="project" value="UniProtKB-KW"/>
</dbReference>
<dbReference type="SUPFAM" id="SSF53335">
    <property type="entry name" value="S-adenosyl-L-methionine-dependent methyltransferases"/>
    <property type="match status" value="1"/>
</dbReference>
<dbReference type="EMBL" id="BMIS01000005">
    <property type="protein sequence ID" value="GGE67283.1"/>
    <property type="molecule type" value="Genomic_DNA"/>
</dbReference>
<dbReference type="GO" id="GO:0008168">
    <property type="term" value="F:methyltransferase activity"/>
    <property type="evidence" value="ECO:0007669"/>
    <property type="project" value="InterPro"/>
</dbReference>
<protein>
    <submittedName>
        <fullName evidence="5">16S/23S rRNA (Cytidine-2'-O)-methyltransferase</fullName>
    </submittedName>
</protein>
<evidence type="ECO:0000259" key="4">
    <source>
        <dbReference type="SMART" id="SM00363"/>
    </source>
</evidence>
<dbReference type="PANTHER" id="PTHR32319">
    <property type="entry name" value="BACTERIAL HEMOLYSIN-LIKE PROTEIN"/>
    <property type="match status" value="1"/>
</dbReference>
<dbReference type="SUPFAM" id="SSF55174">
    <property type="entry name" value="Alpha-L RNA-binding motif"/>
    <property type="match status" value="1"/>
</dbReference>
<dbReference type="GO" id="GO:0032259">
    <property type="term" value="P:methylation"/>
    <property type="evidence" value="ECO:0007669"/>
    <property type="project" value="InterPro"/>
</dbReference>
<dbReference type="Gene3D" id="3.10.290.10">
    <property type="entry name" value="RNA-binding S4 domain"/>
    <property type="match status" value="1"/>
</dbReference>
<dbReference type="InterPro" id="IPR036986">
    <property type="entry name" value="S4_RNA-bd_sf"/>
</dbReference>
<evidence type="ECO:0000256" key="3">
    <source>
        <dbReference type="PROSITE-ProRule" id="PRU00182"/>
    </source>
</evidence>
<comment type="caution">
    <text evidence="5">The sequence shown here is derived from an EMBL/GenBank/DDBJ whole genome shotgun (WGS) entry which is preliminary data.</text>
</comment>